<dbReference type="Gene3D" id="3.90.1200.10">
    <property type="match status" value="1"/>
</dbReference>
<accession>A0A1Y6LT14</accession>
<dbReference type="SUPFAM" id="SSF56112">
    <property type="entry name" value="Protein kinase-like (PK-like)"/>
    <property type="match status" value="1"/>
</dbReference>
<dbReference type="InterPro" id="IPR011009">
    <property type="entry name" value="Kinase-like_dom_sf"/>
</dbReference>
<protein>
    <recommendedName>
        <fullName evidence="1">Aminoglycoside phosphotransferase domain-containing protein</fullName>
    </recommendedName>
</protein>
<evidence type="ECO:0000313" key="2">
    <source>
        <dbReference type="EMBL" id="SMY27515.1"/>
    </source>
</evidence>
<name>A0A1Y6LT14_ZYMTR</name>
<dbReference type="Pfam" id="PF01636">
    <property type="entry name" value="APH"/>
    <property type="match status" value="1"/>
</dbReference>
<feature type="domain" description="Aminoglycoside phosphotransferase" evidence="1">
    <location>
        <begin position="75"/>
        <end position="319"/>
    </location>
</feature>
<proteinExistence type="predicted"/>
<dbReference type="AlphaFoldDB" id="A0A1Y6LT14"/>
<reference evidence="2 3" key="1">
    <citation type="submission" date="2016-10" db="EMBL/GenBank/DDBJ databases">
        <authorList>
            <person name="Varghese N."/>
        </authorList>
    </citation>
    <scope>NUCLEOTIDE SEQUENCE [LARGE SCALE GENOMIC DNA]</scope>
</reference>
<dbReference type="PANTHER" id="PTHR21310">
    <property type="entry name" value="AMINOGLYCOSIDE PHOSPHOTRANSFERASE-RELATED-RELATED"/>
    <property type="match status" value="1"/>
</dbReference>
<evidence type="ECO:0000259" key="1">
    <source>
        <dbReference type="Pfam" id="PF01636"/>
    </source>
</evidence>
<dbReference type="PANTHER" id="PTHR21310:SF13">
    <property type="entry name" value="AMINOGLYCOSIDE PHOSPHOTRANSFERASE DOMAIN-CONTAINING PROTEIN"/>
    <property type="match status" value="1"/>
</dbReference>
<dbReference type="Proteomes" id="UP000215453">
    <property type="component" value="Chromosome 9"/>
</dbReference>
<gene>
    <name evidence="2" type="ORF">ZT1A5_G8960</name>
</gene>
<sequence length="430" mass="49086">MREPKRLSIYARACAIPTAVANQYGLQWVKTTFDIKPQWTEEPDAAQVGRLLQQHLEIGHVETFTVTSHRTDAFSKVYRIETIKSGKWLVRVQLRVEPCWMTASEVATLDFVRQNTSIPVPKVLASDPSNLNGLQFEWMLTEHIPGTILERRWRRIHPLDKSNLITSLARIAADLYAASTRSTRIGSLYPGEGPWQYAVGRMISIPFFWGDGAARRDIARGPFQNSYDWLFSRLDLLLRAQVETLDNSTDEDDIEEATVSKALADRLLRLLPRNFPPDAAGEPVMLSHIDMSDRNILVDDSGSITAVLDWGCSVVVPRWMACQPPTLLDGAYRDEQPLRTDYAAYNPAVDGPDVEHSRGMSELYWEHQLEYEKWVWREKFFEQMASVEPRWLQEFVGSQLQRDFELAVTHLGGLFLGPRCCKCIIDGVIY</sequence>
<evidence type="ECO:0000313" key="3">
    <source>
        <dbReference type="Proteomes" id="UP000215453"/>
    </source>
</evidence>
<dbReference type="EMBL" id="LT882684">
    <property type="protein sequence ID" value="SMY27515.1"/>
    <property type="molecule type" value="Genomic_DNA"/>
</dbReference>
<dbReference type="InterPro" id="IPR002575">
    <property type="entry name" value="Aminoglycoside_PTrfase"/>
</dbReference>
<dbReference type="InterPro" id="IPR051678">
    <property type="entry name" value="AGP_Transferase"/>
</dbReference>
<organism evidence="2 3">
    <name type="scientific">Zymoseptoria tritici ST99CH_1A5</name>
    <dbReference type="NCBI Taxonomy" id="1276529"/>
    <lineage>
        <taxon>Eukaryota</taxon>
        <taxon>Fungi</taxon>
        <taxon>Dikarya</taxon>
        <taxon>Ascomycota</taxon>
        <taxon>Pezizomycotina</taxon>
        <taxon>Dothideomycetes</taxon>
        <taxon>Dothideomycetidae</taxon>
        <taxon>Mycosphaerellales</taxon>
        <taxon>Mycosphaerellaceae</taxon>
        <taxon>Zymoseptoria</taxon>
    </lineage>
</organism>